<dbReference type="InterPro" id="IPR027417">
    <property type="entry name" value="P-loop_NTPase"/>
</dbReference>
<dbReference type="eggNOG" id="COG3857">
    <property type="taxonomic scope" value="Bacteria"/>
</dbReference>
<dbReference type="OrthoDB" id="9761147at2"/>
<organism evidence="2 3">
    <name type="scientific">Syntrophotalea carbinolica (strain DSM 2380 / NBRC 103641 / GraBd1)</name>
    <name type="common">Pelobacter carbinolicus</name>
    <dbReference type="NCBI Taxonomy" id="338963"/>
    <lineage>
        <taxon>Bacteria</taxon>
        <taxon>Pseudomonadati</taxon>
        <taxon>Thermodesulfobacteriota</taxon>
        <taxon>Desulfuromonadia</taxon>
        <taxon>Desulfuromonadales</taxon>
        <taxon>Syntrophotaleaceae</taxon>
        <taxon>Syntrophotalea</taxon>
    </lineage>
</organism>
<dbReference type="InterPro" id="IPR019925">
    <property type="entry name" value="DNA_repair_protein_predicted"/>
</dbReference>
<dbReference type="NCBIfam" id="TIGR03623">
    <property type="entry name" value="probable DNA repair protein"/>
    <property type="match status" value="1"/>
</dbReference>
<dbReference type="RefSeq" id="WP_011341443.1">
    <property type="nucleotide sequence ID" value="NC_007498.2"/>
</dbReference>
<reference evidence="3" key="1">
    <citation type="submission" date="2005-10" db="EMBL/GenBank/DDBJ databases">
        <title>Complete sequence of Pelobacter carbinolicus DSM 2380.</title>
        <authorList>
            <person name="Copeland A."/>
            <person name="Lucas S."/>
            <person name="Lapidus A."/>
            <person name="Barry K."/>
            <person name="Detter J.C."/>
            <person name="Glavina T."/>
            <person name="Hammon N."/>
            <person name="Israni S."/>
            <person name="Pitluck S."/>
            <person name="Chertkov O."/>
            <person name="Schmutz J."/>
            <person name="Larimer F."/>
            <person name="Land M."/>
            <person name="Kyrpides N."/>
            <person name="Ivanova N."/>
            <person name="Richardson P."/>
        </authorList>
    </citation>
    <scope>NUCLEOTIDE SEQUENCE [LARGE SCALE GENOMIC DNA]</scope>
    <source>
        <strain evidence="3">DSM 2380 / NBRC 103641 / GraBd1</strain>
    </source>
</reference>
<gene>
    <name evidence="2" type="primary">rexB</name>
    <name evidence="2" type="ordered locus">Pcar_1709</name>
</gene>
<dbReference type="EMBL" id="CP000142">
    <property type="protein sequence ID" value="ABA88952.1"/>
    <property type="molecule type" value="Genomic_DNA"/>
</dbReference>
<dbReference type="Proteomes" id="UP000002534">
    <property type="component" value="Chromosome"/>
</dbReference>
<accession>Q3A3V5</accession>
<dbReference type="STRING" id="338963.Pcar_1709"/>
<dbReference type="SUPFAM" id="SSF52540">
    <property type="entry name" value="P-loop containing nucleoside triphosphate hydrolases"/>
    <property type="match status" value="1"/>
</dbReference>
<evidence type="ECO:0000313" key="2">
    <source>
        <dbReference type="EMBL" id="ABA88952.1"/>
    </source>
</evidence>
<keyword evidence="3" id="KW-1185">Reference proteome</keyword>
<sequence>MQIDHVALDALLARLEQGAMVLTVNKRLARYLRQAYDRQQQNKGCSAWISPAVYACGGWQRQMAERLGLDGKTLEPLQALRLWERAIEDDLSAMGAGLLRVPEAAREAARAHQLLSEYGVDFDSEQAGEDHRTFLRWRRRWRELCRAGGWNDPALLPGRVLEALQGGQLLLPSEVWLAGFDDLPPVIEGLCQIMQERGTAVRRWLPPACQDQVGGRVAYADVEQEVRCCARWVRHLLEGKAERIGVVVLDMTAYQSRLQRIFREELSPGALLPGADAEKAFNLSLGTPLLNEGMVTTAFELLSLGRTVSLDSLSYLLRSPFVWGHLSEQHARAVLDRELRNLRMGQLPLKQAMVHARRGFKKKLGCCDLFSRQLEMIDSLLKDAQPRLPGAWARHFATLLETCQWSKDRPFNSREYQVFTAWKELLAGMACLDAVSAPMKRGEALRLLRRLAADAVFQPEGSEGRVQVLGALEAAGMQFDALWVLGAHEDVFPAPARPHPFIPVALQRRLEMPHADAARELDFAHKVAQRLLNAAPQLVVSWPEGLDGRERQPSPLIHQLPPIVPVLAESRQPAALIQAVAGRLEQIADSSGPPIEAGSRISGGTGILKDQALCPFRAFARHRLGARALATASLGFDGLDRGSLVHRVLEWFWKDIGNWQSLTALDSAALQQLLVKYIDQALEELEAERRVPFSKSQKHLESSRLLALLGEWLAIEAKRPTFTVDTLEAWHREKFGPLTLQTRIDRIDRLADGSQVIIDYKTGLASVRDWLGARPVEPQLPLYTLGRTGSDLSAVAFAKVRRGDSGFIGIGRDDDLIPGIAATDGHRQLEAETDIATWEDLLLFWRRTLQQLGRDFCDGQAIVDPINSQKACDRCDLQPLCRISERDDFAEDEVLP</sequence>
<dbReference type="Gene3D" id="3.40.50.300">
    <property type="entry name" value="P-loop containing nucleotide triphosphate hydrolases"/>
    <property type="match status" value="1"/>
</dbReference>
<proteinExistence type="predicted"/>
<dbReference type="AlphaFoldDB" id="Q3A3V5"/>
<dbReference type="Pfam" id="PF12705">
    <property type="entry name" value="PDDEXK_1"/>
    <property type="match status" value="1"/>
</dbReference>
<dbReference type="HOGENOM" id="CLU_014693_0_0_7"/>
<dbReference type="InterPro" id="IPR011604">
    <property type="entry name" value="PDDEXK-like_dom_sf"/>
</dbReference>
<dbReference type="Gene3D" id="3.90.320.10">
    <property type="match status" value="1"/>
</dbReference>
<name>Q3A3V5_SYNC1</name>
<dbReference type="InterPro" id="IPR038726">
    <property type="entry name" value="PDDEXK_AddAB-type"/>
</dbReference>
<evidence type="ECO:0000313" key="3">
    <source>
        <dbReference type="Proteomes" id="UP000002534"/>
    </source>
</evidence>
<reference evidence="2 3" key="2">
    <citation type="journal article" date="2012" name="BMC Genomics">
        <title>The genome of Pelobacter carbinolicus reveals surprising metabolic capabilities and physiological features.</title>
        <authorList>
            <person name="Aklujkar M."/>
            <person name="Haveman S.A."/>
            <person name="Didonato R.Jr."/>
            <person name="Chertkov O."/>
            <person name="Han C.S."/>
            <person name="Land M.L."/>
            <person name="Brown P."/>
            <person name="Lovley D.R."/>
        </authorList>
    </citation>
    <scope>NUCLEOTIDE SEQUENCE [LARGE SCALE GENOMIC DNA]</scope>
    <source>
        <strain evidence="3">DSM 2380 / NBRC 103641 / GraBd1</strain>
    </source>
</reference>
<evidence type="ECO:0000259" key="1">
    <source>
        <dbReference type="Pfam" id="PF12705"/>
    </source>
</evidence>
<protein>
    <submittedName>
        <fullName evidence="2">DNA double-stranded break repair nuclease, putative</fullName>
    </submittedName>
</protein>
<feature type="domain" description="PD-(D/E)XK endonuclease-like" evidence="1">
    <location>
        <begin position="612"/>
        <end position="882"/>
    </location>
</feature>
<dbReference type="KEGG" id="pca:Pcar_1709"/>